<dbReference type="EMBL" id="JRNT01000014">
    <property type="protein sequence ID" value="KGF47294.1"/>
    <property type="molecule type" value="Genomic_DNA"/>
</dbReference>
<dbReference type="AlphaFoldDB" id="A0A096CPS0"/>
<comment type="caution">
    <text evidence="1">The sequence shown here is derived from an EMBL/GenBank/DDBJ whole genome shotgun (WGS) entry which is preliminary data.</text>
</comment>
<gene>
    <name evidence="1" type="ORF">HMPREF0872_05445</name>
</gene>
<proteinExistence type="predicted"/>
<reference evidence="1 2" key="1">
    <citation type="submission" date="2014-07" db="EMBL/GenBank/DDBJ databases">
        <authorList>
            <person name="McCorrison J."/>
            <person name="Sanka R."/>
            <person name="Torralba M."/>
            <person name="Gillis M."/>
            <person name="Haft D.H."/>
            <person name="Methe B."/>
            <person name="Sutton G."/>
            <person name="Nelson K.E."/>
        </authorList>
    </citation>
    <scope>NUCLEOTIDE SEQUENCE [LARGE SCALE GENOMIC DNA]</scope>
    <source>
        <strain evidence="1 2">DNF00314</strain>
    </source>
</reference>
<evidence type="ECO:0000313" key="2">
    <source>
        <dbReference type="Proteomes" id="UP000029628"/>
    </source>
</evidence>
<dbReference type="Proteomes" id="UP000029628">
    <property type="component" value="Unassembled WGS sequence"/>
</dbReference>
<organism evidence="1 2">
    <name type="scientific">Veillonella montpellierensis DNF00314</name>
    <dbReference type="NCBI Taxonomy" id="1401067"/>
    <lineage>
        <taxon>Bacteria</taxon>
        <taxon>Bacillati</taxon>
        <taxon>Bacillota</taxon>
        <taxon>Negativicutes</taxon>
        <taxon>Veillonellales</taxon>
        <taxon>Veillonellaceae</taxon>
        <taxon>Veillonella</taxon>
    </lineage>
</organism>
<sequence length="72" mass="8383">MNVDDCVVNKFLNDLAKEIFNHFPQLYIEFSSSDNSLKLFTFLTNSIPYNNDIYKMKTKKVKVYVAALLITL</sequence>
<evidence type="ECO:0000313" key="1">
    <source>
        <dbReference type="EMBL" id="KGF47294.1"/>
    </source>
</evidence>
<protein>
    <submittedName>
        <fullName evidence="1">Uncharacterized protein</fullName>
    </submittedName>
</protein>
<keyword evidence="2" id="KW-1185">Reference proteome</keyword>
<name>A0A096CPS0_9FIRM</name>
<accession>A0A096CPS0</accession>